<gene>
    <name evidence="1" type="ORF">ABIC20_005645</name>
</gene>
<accession>A0ABV2NPN3</accession>
<proteinExistence type="predicted"/>
<protein>
    <recommendedName>
        <fullName evidence="3">Mu-like prophage FluMu N-terminal domain-containing protein</fullName>
    </recommendedName>
</protein>
<organism evidence="1 2">
    <name type="scientific">Methylobacterium radiotolerans</name>
    <dbReference type="NCBI Taxonomy" id="31998"/>
    <lineage>
        <taxon>Bacteria</taxon>
        <taxon>Pseudomonadati</taxon>
        <taxon>Pseudomonadota</taxon>
        <taxon>Alphaproteobacteria</taxon>
        <taxon>Hyphomicrobiales</taxon>
        <taxon>Methylobacteriaceae</taxon>
        <taxon>Methylobacterium</taxon>
    </lineage>
</organism>
<evidence type="ECO:0000313" key="2">
    <source>
        <dbReference type="Proteomes" id="UP001549119"/>
    </source>
</evidence>
<evidence type="ECO:0008006" key="3">
    <source>
        <dbReference type="Google" id="ProtNLM"/>
    </source>
</evidence>
<comment type="caution">
    <text evidence="1">The sequence shown here is derived from an EMBL/GenBank/DDBJ whole genome shotgun (WGS) entry which is preliminary data.</text>
</comment>
<sequence length="83" mass="8595">MATKKIVTSVTLHIPAKGHTPFEFDAFSNRIGGKYAIDEVPPGSVVELDADEADALIAAERATAFEDKAAPAAEKTAAKPAAA</sequence>
<dbReference type="RefSeq" id="WP_209650450.1">
    <property type="nucleotide sequence ID" value="NZ_JBEPNV010000001.1"/>
</dbReference>
<name>A0ABV2NPN3_9HYPH</name>
<dbReference type="EMBL" id="JBEPNW010000002">
    <property type="protein sequence ID" value="MET3868336.1"/>
    <property type="molecule type" value="Genomic_DNA"/>
</dbReference>
<dbReference type="Proteomes" id="UP001549119">
    <property type="component" value="Unassembled WGS sequence"/>
</dbReference>
<evidence type="ECO:0000313" key="1">
    <source>
        <dbReference type="EMBL" id="MET3868336.1"/>
    </source>
</evidence>
<reference evidence="1 2" key="1">
    <citation type="submission" date="2024-06" db="EMBL/GenBank/DDBJ databases">
        <title>Genomics of switchgrass bacterial isolates.</title>
        <authorList>
            <person name="Shade A."/>
        </authorList>
    </citation>
    <scope>NUCLEOTIDE SEQUENCE [LARGE SCALE GENOMIC DNA]</scope>
    <source>
        <strain evidence="1 2">PvP084</strain>
    </source>
</reference>
<keyword evidence="2" id="KW-1185">Reference proteome</keyword>